<evidence type="ECO:0000256" key="1">
    <source>
        <dbReference type="SAM" id="SignalP"/>
    </source>
</evidence>
<dbReference type="InterPro" id="IPR025240">
    <property type="entry name" value="DUF4189"/>
</dbReference>
<accession>A0A2H6LH97</accession>
<keyword evidence="3" id="KW-0808">Transferase</keyword>
<proteinExistence type="predicted"/>
<keyword evidence="4" id="KW-1185">Reference proteome</keyword>
<evidence type="ECO:0000313" key="4">
    <source>
        <dbReference type="Proteomes" id="UP000236527"/>
    </source>
</evidence>
<feature type="domain" description="DUF4189" evidence="2">
    <location>
        <begin position="36"/>
        <end position="128"/>
    </location>
</feature>
<gene>
    <name evidence="3" type="ORF">NCWK1_2309</name>
</gene>
<dbReference type="RefSeq" id="WP_103124881.1">
    <property type="nucleotide sequence ID" value="NZ_DF978427.1"/>
</dbReference>
<sequence length="133" mass="13968">MLKVGFKKSLLTAIAVISILPAITQTAQAGAANNVFGAISYSPSTKVYSTGIAKTKQAAINVSLNKCRRESAAGDCTTPLWFKNAWGALAVGSDGSYGTGWGTNQSLAKKYAVETCQKYGGEDCQVVLIKQAR</sequence>
<keyword evidence="3" id="KW-0418">Kinase</keyword>
<evidence type="ECO:0000313" key="3">
    <source>
        <dbReference type="EMBL" id="GBE92553.1"/>
    </source>
</evidence>
<keyword evidence="1" id="KW-0732">Signal</keyword>
<comment type="caution">
    <text evidence="3">The sequence shown here is derived from an EMBL/GenBank/DDBJ whole genome shotgun (WGS) entry which is preliminary data.</text>
</comment>
<feature type="chain" id="PRO_5014163673" evidence="1">
    <location>
        <begin position="30"/>
        <end position="133"/>
    </location>
</feature>
<dbReference type="Pfam" id="PF13827">
    <property type="entry name" value="DUF4189"/>
    <property type="match status" value="1"/>
</dbReference>
<name>A0A2H6LH97_9NOSO</name>
<protein>
    <submittedName>
        <fullName evidence="3">Serine/threonine protein kinase</fullName>
    </submittedName>
</protein>
<dbReference type="AlphaFoldDB" id="A0A2H6LH97"/>
<evidence type="ECO:0000259" key="2">
    <source>
        <dbReference type="Pfam" id="PF13827"/>
    </source>
</evidence>
<organism evidence="3 4">
    <name type="scientific">Nostoc cycadae WK-1</name>
    <dbReference type="NCBI Taxonomy" id="1861711"/>
    <lineage>
        <taxon>Bacteria</taxon>
        <taxon>Bacillati</taxon>
        <taxon>Cyanobacteriota</taxon>
        <taxon>Cyanophyceae</taxon>
        <taxon>Nostocales</taxon>
        <taxon>Nostocaceae</taxon>
        <taxon>Nostoc</taxon>
    </lineage>
</organism>
<dbReference type="GO" id="GO:0004674">
    <property type="term" value="F:protein serine/threonine kinase activity"/>
    <property type="evidence" value="ECO:0007669"/>
    <property type="project" value="UniProtKB-KW"/>
</dbReference>
<reference evidence="4" key="1">
    <citation type="journal article" date="2018" name="Genome Announc.">
        <title>Draft Genome Sequence of the Nitrogen-Fixing and Hormogonia-Inducing Cyanobacterium Nostoc cycadae Strain WK-1, Isolated from the Coralloid Roots of Cycas revoluta.</title>
        <authorList>
            <person name="Kanesaki Y."/>
            <person name="Hirose M."/>
            <person name="Hirose Y."/>
            <person name="Fujisawa T."/>
            <person name="Nakamura Y."/>
            <person name="Watanabe S."/>
            <person name="Matsunaga S."/>
            <person name="Uchida H."/>
            <person name="Murakami A."/>
        </authorList>
    </citation>
    <scope>NUCLEOTIDE SEQUENCE [LARGE SCALE GENOMIC DNA]</scope>
    <source>
        <strain evidence="4">WK-1</strain>
    </source>
</reference>
<dbReference type="EMBL" id="BDGE01000038">
    <property type="protein sequence ID" value="GBE92553.1"/>
    <property type="molecule type" value="Genomic_DNA"/>
</dbReference>
<feature type="signal peptide" evidence="1">
    <location>
        <begin position="1"/>
        <end position="29"/>
    </location>
</feature>
<dbReference type="Proteomes" id="UP000236527">
    <property type="component" value="Unassembled WGS sequence"/>
</dbReference>
<keyword evidence="3" id="KW-0723">Serine/threonine-protein kinase</keyword>